<dbReference type="GO" id="GO:0016791">
    <property type="term" value="F:phosphatase activity"/>
    <property type="evidence" value="ECO:0007669"/>
    <property type="project" value="TreeGrafter"/>
</dbReference>
<gene>
    <name evidence="3" type="primary">phoE</name>
    <name evidence="3" type="ORF">GCM10007304_09920</name>
</gene>
<dbReference type="InterPro" id="IPR050275">
    <property type="entry name" value="PGM_Phosphatase"/>
</dbReference>
<organism evidence="3 4">
    <name type="scientific">Rhodococcoides trifolii</name>
    <dbReference type="NCBI Taxonomy" id="908250"/>
    <lineage>
        <taxon>Bacteria</taxon>
        <taxon>Bacillati</taxon>
        <taxon>Actinomycetota</taxon>
        <taxon>Actinomycetes</taxon>
        <taxon>Mycobacteriales</taxon>
        <taxon>Nocardiaceae</taxon>
        <taxon>Rhodococcoides</taxon>
    </lineage>
</organism>
<dbReference type="Proteomes" id="UP000654257">
    <property type="component" value="Unassembled WGS sequence"/>
</dbReference>
<sequence length="191" mass="21034">MTFVALVRHGETDWNARGRLQGSSDIPLNEYGREQALEAANELGRSRWDLLVSSPLSRASETADIIGASIGLSRSATFDDLAERHFGEAEGLSDFEAYSYWPDGRYPGMEPRSDLIERGRSRLDALADEHPTGALVVVAHGGVIRAILDSVLRRPSPRIVNAGVSTLSNESGKWTVHTVNSLPLGDYRWRF</sequence>
<dbReference type="InterPro" id="IPR013078">
    <property type="entry name" value="His_Pase_superF_clade-1"/>
</dbReference>
<dbReference type="RefSeq" id="WP_188543537.1">
    <property type="nucleotide sequence ID" value="NZ_BMCU01000001.1"/>
</dbReference>
<evidence type="ECO:0000313" key="3">
    <source>
        <dbReference type="EMBL" id="GGF97984.1"/>
    </source>
</evidence>
<dbReference type="Pfam" id="PF00300">
    <property type="entry name" value="His_Phos_1"/>
    <property type="match status" value="1"/>
</dbReference>
<evidence type="ECO:0000256" key="1">
    <source>
        <dbReference type="PIRSR" id="PIRSR613078-1"/>
    </source>
</evidence>
<dbReference type="EMBL" id="BMCU01000001">
    <property type="protein sequence ID" value="GGF97984.1"/>
    <property type="molecule type" value="Genomic_DNA"/>
</dbReference>
<dbReference type="PANTHER" id="PTHR48100">
    <property type="entry name" value="BROAD-SPECIFICITY PHOSPHATASE YOR283W-RELATED"/>
    <property type="match status" value="1"/>
</dbReference>
<comment type="caution">
    <text evidence="3">The sequence shown here is derived from an EMBL/GenBank/DDBJ whole genome shotgun (WGS) entry which is preliminary data.</text>
</comment>
<reference evidence="3" key="1">
    <citation type="journal article" date="2014" name="Int. J. Syst. Evol. Microbiol.">
        <title>Complete genome sequence of Corynebacterium casei LMG S-19264T (=DSM 44701T), isolated from a smear-ripened cheese.</title>
        <authorList>
            <consortium name="US DOE Joint Genome Institute (JGI-PGF)"/>
            <person name="Walter F."/>
            <person name="Albersmeier A."/>
            <person name="Kalinowski J."/>
            <person name="Ruckert C."/>
        </authorList>
    </citation>
    <scope>NUCLEOTIDE SEQUENCE</scope>
    <source>
        <strain evidence="3">CCM 7905</strain>
    </source>
</reference>
<evidence type="ECO:0000313" key="4">
    <source>
        <dbReference type="Proteomes" id="UP000654257"/>
    </source>
</evidence>
<dbReference type="CDD" id="cd07067">
    <property type="entry name" value="HP_PGM_like"/>
    <property type="match status" value="1"/>
</dbReference>
<proteinExistence type="predicted"/>
<name>A0A917CV21_9NOCA</name>
<accession>A0A917CV21</accession>
<feature type="active site" description="Proton donor/acceptor" evidence="1">
    <location>
        <position position="83"/>
    </location>
</feature>
<dbReference type="InterPro" id="IPR029033">
    <property type="entry name" value="His_PPase_superfam"/>
</dbReference>
<feature type="active site" description="Tele-phosphohistidine intermediate" evidence="1">
    <location>
        <position position="9"/>
    </location>
</feature>
<reference evidence="3" key="2">
    <citation type="submission" date="2020-09" db="EMBL/GenBank/DDBJ databases">
        <authorList>
            <person name="Sun Q."/>
            <person name="Sedlacek I."/>
        </authorList>
    </citation>
    <scope>NUCLEOTIDE SEQUENCE</scope>
    <source>
        <strain evidence="3">CCM 7905</strain>
    </source>
</reference>
<dbReference type="SMART" id="SM00855">
    <property type="entry name" value="PGAM"/>
    <property type="match status" value="1"/>
</dbReference>
<feature type="binding site" evidence="2">
    <location>
        <begin position="8"/>
        <end position="15"/>
    </location>
    <ligand>
        <name>substrate</name>
    </ligand>
</feature>
<dbReference type="GO" id="GO:0005737">
    <property type="term" value="C:cytoplasm"/>
    <property type="evidence" value="ECO:0007669"/>
    <property type="project" value="TreeGrafter"/>
</dbReference>
<dbReference type="InterPro" id="IPR001345">
    <property type="entry name" value="PG/BPGM_mutase_AS"/>
</dbReference>
<dbReference type="Gene3D" id="3.40.50.1240">
    <property type="entry name" value="Phosphoglycerate mutase-like"/>
    <property type="match status" value="1"/>
</dbReference>
<keyword evidence="4" id="KW-1185">Reference proteome</keyword>
<dbReference type="PROSITE" id="PS00175">
    <property type="entry name" value="PG_MUTASE"/>
    <property type="match status" value="1"/>
</dbReference>
<feature type="binding site" evidence="2">
    <location>
        <position position="58"/>
    </location>
    <ligand>
        <name>substrate</name>
    </ligand>
</feature>
<dbReference type="SUPFAM" id="SSF53254">
    <property type="entry name" value="Phosphoglycerate mutase-like"/>
    <property type="match status" value="1"/>
</dbReference>
<dbReference type="AlphaFoldDB" id="A0A917CV21"/>
<protein>
    <submittedName>
        <fullName evidence="3">Phosphatase PhoE</fullName>
    </submittedName>
</protein>
<dbReference type="PANTHER" id="PTHR48100:SF59">
    <property type="entry name" value="ADENOSYLCOBALAMIN_ALPHA-RIBAZOLE PHOSPHATASE"/>
    <property type="match status" value="1"/>
</dbReference>
<evidence type="ECO:0000256" key="2">
    <source>
        <dbReference type="PIRSR" id="PIRSR613078-2"/>
    </source>
</evidence>